<dbReference type="SUPFAM" id="SSF143011">
    <property type="entry name" value="RelE-like"/>
    <property type="match status" value="1"/>
</dbReference>
<sequence length="125" mass="14491">MTGLTPFSIEKSDNFQRSFKKLAKAYRSDFVECVAQILENLIEDQYPINSRHEPLPGKIELSQGWSFHKIEFKVSKGASGQIRLMYLVNTNDFVIKLVWIYNHEQFAKRPAESDLKGILKEILDI</sequence>
<comment type="caution">
    <text evidence="1">The sequence shown here is derived from an EMBL/GenBank/DDBJ whole genome shotgun (WGS) entry which is preliminary data.</text>
</comment>
<dbReference type="Proteomes" id="UP000092382">
    <property type="component" value="Unassembled WGS sequence"/>
</dbReference>
<proteinExistence type="predicted"/>
<gene>
    <name evidence="1" type="ORF">AN481_02950</name>
</gene>
<dbReference type="AlphaFoldDB" id="A0A1B7W0S9"/>
<dbReference type="Gene3D" id="3.30.2310.20">
    <property type="entry name" value="RelE-like"/>
    <property type="match status" value="1"/>
</dbReference>
<organism evidence="1 2">
    <name type="scientific">Aphanizomenon flos-aquae LD13</name>
    <dbReference type="NCBI Taxonomy" id="1710894"/>
    <lineage>
        <taxon>Bacteria</taxon>
        <taxon>Bacillati</taxon>
        <taxon>Cyanobacteriota</taxon>
        <taxon>Cyanophyceae</taxon>
        <taxon>Nostocales</taxon>
        <taxon>Aphanizomenonaceae</taxon>
        <taxon>Aphanizomenon</taxon>
    </lineage>
</organism>
<evidence type="ECO:0000313" key="2">
    <source>
        <dbReference type="Proteomes" id="UP000092382"/>
    </source>
</evidence>
<evidence type="ECO:0008006" key="3">
    <source>
        <dbReference type="Google" id="ProtNLM"/>
    </source>
</evidence>
<dbReference type="EMBL" id="LJOY01000006">
    <property type="protein sequence ID" value="OBQ26839.1"/>
    <property type="molecule type" value="Genomic_DNA"/>
</dbReference>
<evidence type="ECO:0000313" key="1">
    <source>
        <dbReference type="EMBL" id="OBQ26839.1"/>
    </source>
</evidence>
<accession>A0A1B7W0S9</accession>
<reference evidence="1 2" key="1">
    <citation type="submission" date="2015-09" db="EMBL/GenBank/DDBJ databases">
        <title>Whole genome shotgun sequence assembly of Aphanizomenon flos-aquae UKL13.</title>
        <authorList>
            <person name="Driscoll C."/>
        </authorList>
    </citation>
    <scope>NUCLEOTIDE SEQUENCE [LARGE SCALE GENOMIC DNA]</scope>
    <source>
        <strain evidence="1">MDT13</strain>
    </source>
</reference>
<dbReference type="InterPro" id="IPR035093">
    <property type="entry name" value="RelE/ParE_toxin_dom_sf"/>
</dbReference>
<name>A0A1B7W0S9_APHFL</name>
<protein>
    <recommendedName>
        <fullName evidence="3">Addiction module toxin RelE</fullName>
    </recommendedName>
</protein>
<dbReference type="STRING" id="1803587.GCA_001593825_00802"/>
<dbReference type="PATRIC" id="fig|1710894.3.peg.832"/>